<dbReference type="EMBL" id="JZWS01000104">
    <property type="protein sequence ID" value="KJR78438.1"/>
    <property type="molecule type" value="Genomic_DNA"/>
</dbReference>
<accession>A0A0F2LLL4</accession>
<dbReference type="PANTHER" id="PTHR38753">
    <property type="entry name" value="SLR1441 PROTEIN"/>
    <property type="match status" value="1"/>
</dbReference>
<dbReference type="PANTHER" id="PTHR38753:SF1">
    <property type="entry name" value="SLR1441 PROTEIN"/>
    <property type="match status" value="1"/>
</dbReference>
<gene>
    <name evidence="2" type="ORF">TQ35_07255</name>
</gene>
<dbReference type="Pfam" id="PF12644">
    <property type="entry name" value="DUF3782"/>
    <property type="match status" value="1"/>
</dbReference>
<dbReference type="PATRIC" id="fig|1326980.8.peg.158"/>
<dbReference type="SUPFAM" id="SSF52980">
    <property type="entry name" value="Restriction endonuclease-like"/>
    <property type="match status" value="1"/>
</dbReference>
<evidence type="ECO:0000256" key="1">
    <source>
        <dbReference type="SAM" id="Coils"/>
    </source>
</evidence>
<keyword evidence="1" id="KW-0175">Coiled coil</keyword>
<name>A0A0F2LLL4_9CREN</name>
<evidence type="ECO:0000313" key="2">
    <source>
        <dbReference type="EMBL" id="KJR78438.1"/>
    </source>
</evidence>
<dbReference type="AlphaFoldDB" id="A0A0F2LLL4"/>
<dbReference type="InterPro" id="IPR024271">
    <property type="entry name" value="DUF3782"/>
</dbReference>
<comment type="caution">
    <text evidence="2">The sequence shown here is derived from an EMBL/GenBank/DDBJ whole genome shotgun (WGS) entry which is preliminary data.</text>
</comment>
<proteinExistence type="predicted"/>
<dbReference type="InterPro" id="IPR011335">
    <property type="entry name" value="Restrct_endonuc-II-like"/>
</dbReference>
<organism evidence="2">
    <name type="scientific">Candidatus Aramenus sulfurataquae</name>
    <dbReference type="NCBI Taxonomy" id="1326980"/>
    <lineage>
        <taxon>Archaea</taxon>
        <taxon>Thermoproteota</taxon>
        <taxon>Thermoprotei</taxon>
        <taxon>Sulfolobales</taxon>
        <taxon>Sulfolobaceae</taxon>
        <taxon>Candidatus Aramenus</taxon>
    </lineage>
</organism>
<reference evidence="2" key="1">
    <citation type="submission" date="2015-03" db="EMBL/GenBank/DDBJ databases">
        <title>Metagenome Sequencing of an Archaeal-Dominated Microbial Community from a Hot Spring at the Los Azufres Geothermal Field, Mexico.</title>
        <authorList>
            <person name="Servin-Garciduenas L.E."/>
            <person name="Martinez-Romero E."/>
        </authorList>
    </citation>
    <scope>NUCLEOTIDE SEQUENCE [LARGE SCALE GENOMIC DNA]</scope>
    <source>
        <strain evidence="2">AZ1-454</strain>
    </source>
</reference>
<protein>
    <recommendedName>
        <fullName evidence="3">DUF3782 domain-containing protein</fullName>
    </recommendedName>
</protein>
<evidence type="ECO:0008006" key="3">
    <source>
        <dbReference type="Google" id="ProtNLM"/>
    </source>
</evidence>
<sequence>MMSQEDLVQRILNDPKLLSALADKVYERIRDDVIIKKIEELEKVVRAFQDEMARMREEFEKRFEANQHEMARMREEFEKRFEANQEENRKIWQELARMREEFEKRFEANQEENRKIWQEIKLLRIAFSSFTSRAGRHIEKTIMELYKEALKLHGVDPSKVKHGKITDEKGIVYKGRTYEVDFYETNDYVYLFEVKNFADEGAIEQLDIREKLFTSMYNKPVKKFLIANTIEAKVKREAEQRGITVIAGLVVK</sequence>
<feature type="coiled-coil region" evidence="1">
    <location>
        <begin position="38"/>
        <end position="76"/>
    </location>
</feature>